<dbReference type="InterPro" id="IPR052351">
    <property type="entry name" value="Ornithine_N-alpha-AT"/>
</dbReference>
<dbReference type="AlphaFoldDB" id="R9PNM4"/>
<evidence type="ECO:0000256" key="9">
    <source>
        <dbReference type="ARBA" id="ARBA00045724"/>
    </source>
</evidence>
<dbReference type="SUPFAM" id="SSF55729">
    <property type="entry name" value="Acyl-CoA N-acyltransferases (Nat)"/>
    <property type="match status" value="1"/>
</dbReference>
<evidence type="ECO:0000256" key="2">
    <source>
        <dbReference type="ARBA" id="ARBA00022516"/>
    </source>
</evidence>
<comment type="pathway">
    <text evidence="1">Lipid metabolism.</text>
</comment>
<dbReference type="Pfam" id="PF13444">
    <property type="entry name" value="Acetyltransf_5"/>
    <property type="match status" value="1"/>
</dbReference>
<evidence type="ECO:0000256" key="10">
    <source>
        <dbReference type="ARBA" id="ARBA00047785"/>
    </source>
</evidence>
<keyword evidence="5" id="KW-0012">Acyltransferase</keyword>
<comment type="caution">
    <text evidence="12">The sequence shown here is derived from an EMBL/GenBank/DDBJ whole genome shotgun (WGS) entry which is preliminary data.</text>
</comment>
<dbReference type="InterPro" id="IPR016181">
    <property type="entry name" value="Acyl_CoA_acyltransferase"/>
</dbReference>
<evidence type="ECO:0000256" key="3">
    <source>
        <dbReference type="ARBA" id="ARBA00022679"/>
    </source>
</evidence>
<keyword evidence="3" id="KW-0808">Transferase</keyword>
<dbReference type="SMART" id="SM00563">
    <property type="entry name" value="PlsC"/>
    <property type="match status" value="1"/>
</dbReference>
<dbReference type="EMBL" id="BARX01000021">
    <property type="protein sequence ID" value="GAD02890.1"/>
    <property type="molecule type" value="Genomic_DNA"/>
</dbReference>
<dbReference type="Pfam" id="PF19576">
    <property type="entry name" value="Acyltransf_2"/>
    <property type="match status" value="1"/>
</dbReference>
<evidence type="ECO:0000256" key="8">
    <source>
        <dbReference type="ARBA" id="ARBA00039866"/>
    </source>
</evidence>
<dbReference type="GO" id="GO:0006629">
    <property type="term" value="P:lipid metabolic process"/>
    <property type="evidence" value="ECO:0007669"/>
    <property type="project" value="UniProtKB-KW"/>
</dbReference>
<name>R9PNM4_AGAAL</name>
<accession>R9PNM4</accession>
<dbReference type="PANTHER" id="PTHR37323:SF1">
    <property type="entry name" value="L-ORNITHINE N(ALPHA)-ACYLTRANSFERASE"/>
    <property type="match status" value="1"/>
</dbReference>
<keyword evidence="13" id="KW-1185">Reference proteome</keyword>
<organism evidence="12 13">
    <name type="scientific">Agarivorans albus MKT 106</name>
    <dbReference type="NCBI Taxonomy" id="1331007"/>
    <lineage>
        <taxon>Bacteria</taxon>
        <taxon>Pseudomonadati</taxon>
        <taxon>Pseudomonadota</taxon>
        <taxon>Gammaproteobacteria</taxon>
        <taxon>Alteromonadales</taxon>
        <taxon>Alteromonadaceae</taxon>
        <taxon>Agarivorans</taxon>
    </lineage>
</organism>
<dbReference type="OrthoDB" id="1113830at2"/>
<evidence type="ECO:0000256" key="4">
    <source>
        <dbReference type="ARBA" id="ARBA00023098"/>
    </source>
</evidence>
<dbReference type="InterPro" id="IPR045746">
    <property type="entry name" value="ACT14924-like_Acyltransf_dom"/>
</dbReference>
<comment type="catalytic activity">
    <reaction evidence="10">
        <text>a (3R)-hydroxyacyl-[ACP] + L-ornithine = a lyso-ornithine lipid + holo-[ACP] + H(+)</text>
        <dbReference type="Rhea" id="RHEA:20633"/>
        <dbReference type="Rhea" id="RHEA-COMP:9685"/>
        <dbReference type="Rhea" id="RHEA-COMP:9945"/>
        <dbReference type="ChEBI" id="CHEBI:15378"/>
        <dbReference type="ChEBI" id="CHEBI:46911"/>
        <dbReference type="ChEBI" id="CHEBI:64479"/>
        <dbReference type="ChEBI" id="CHEBI:78827"/>
        <dbReference type="ChEBI" id="CHEBI:138482"/>
        <dbReference type="EC" id="2.3.2.30"/>
    </reaction>
    <physiologicalReaction direction="left-to-right" evidence="10">
        <dbReference type="Rhea" id="RHEA:20634"/>
    </physiologicalReaction>
</comment>
<keyword evidence="2" id="KW-0444">Lipid biosynthesis</keyword>
<comment type="similarity">
    <text evidence="6">Belongs to the acetyltransferase family. OlsB subfamily.</text>
</comment>
<evidence type="ECO:0000256" key="5">
    <source>
        <dbReference type="ARBA" id="ARBA00023315"/>
    </source>
</evidence>
<sequence length="581" mass="65754">MISAQQVLNQHYPSLAQHPRRYSLAKWFFSKVLFEDEFQAFGEKHPHLKGVAFIDQVFTELNVSYRVSQNERERIPSEGRVIIVANHPIGSIDGLALLHLVSQVRKDVKIVANEILSAIKPLDDLLLPVDNMRGNSQRKQLNAIKALLDEEGAVIIFPAGEVSRLKGVKVKDGKWTKGFVSIAKKTNTPLLPICVKAKNSKLFYFCSFVYRPLSTLLLVKELFFHRNKVFSMVVGEQIPVKSFGLSGLDRSTQAQLIKKHLYRIGSNKKGLFQTEAAIAHPEQRLALKKAIKQLEKIGETPDGKQICICYGNSQPLVLSELGRLRELAFRAVGEGTGRRTDTDKYDANYMHLILWDAEQLEIAGAYRFADTKRLIEDKGIGALYSQSLFEYDEKNCDFLASGIELGRSFVQPKYWGKRSLDYLWLGIGAFLARNPHYRYLFGPVSISAAMPEAGRDLLIHFYQTYFPSNKSYARSRQPYQLAKQLKNSIHMSFSGDDYKADFAQLKSALAAMGTAVPTLYKQYTELCHAGGVQFIDFNVDPEFNQCIDGLVLVDLHQLKEKKKARYIDTHISEESMLVEAK</sequence>
<dbReference type="SUPFAM" id="SSF69593">
    <property type="entry name" value="Glycerol-3-phosphate (1)-acyltransferase"/>
    <property type="match status" value="1"/>
</dbReference>
<proteinExistence type="inferred from homology"/>
<dbReference type="InterPro" id="IPR002123">
    <property type="entry name" value="Plipid/glycerol_acylTrfase"/>
</dbReference>
<evidence type="ECO:0000259" key="11">
    <source>
        <dbReference type="SMART" id="SM00563"/>
    </source>
</evidence>
<dbReference type="CDD" id="cd07986">
    <property type="entry name" value="LPLAT_ACT14924-like"/>
    <property type="match status" value="1"/>
</dbReference>
<dbReference type="Proteomes" id="UP000014461">
    <property type="component" value="Unassembled WGS sequence"/>
</dbReference>
<reference evidence="12" key="1">
    <citation type="journal article" date="2013" name="Genome Announc.">
        <title>Draft Genome Sequence of Agarivorans albus Strain MKT 106T, an Agarolytic Marine Bacterium.</title>
        <authorList>
            <person name="Yasuike M."/>
            <person name="Nakamura Y."/>
            <person name="Kai W."/>
            <person name="Fujiwara A."/>
            <person name="Fukui Y."/>
            <person name="Satomi M."/>
            <person name="Sano M."/>
        </authorList>
    </citation>
    <scope>NUCLEOTIDE SEQUENCE [LARGE SCALE GENOMIC DNA]</scope>
</reference>
<keyword evidence="4" id="KW-0443">Lipid metabolism</keyword>
<comment type="function">
    <text evidence="9">Catalyzes the first step in the biosynthesis of ornithine lipids, which are phosphorus-free membrane lipids. Catalyzes the 3-hydroxyacyl-acyl carrier protein-dependent acylation of ornithine to form lyso-ornithine lipid (LOL).</text>
</comment>
<evidence type="ECO:0000256" key="6">
    <source>
        <dbReference type="ARBA" id="ARBA00038095"/>
    </source>
</evidence>
<feature type="domain" description="Phospholipid/glycerol acyltransferase" evidence="11">
    <location>
        <begin position="81"/>
        <end position="198"/>
    </location>
</feature>
<evidence type="ECO:0000256" key="1">
    <source>
        <dbReference type="ARBA" id="ARBA00005189"/>
    </source>
</evidence>
<dbReference type="RefSeq" id="WP_016402657.1">
    <property type="nucleotide sequence ID" value="NZ_BARX01000021.1"/>
</dbReference>
<evidence type="ECO:0000256" key="7">
    <source>
        <dbReference type="ARBA" id="ARBA00039058"/>
    </source>
</evidence>
<evidence type="ECO:0000313" key="12">
    <source>
        <dbReference type="EMBL" id="GAD02890.1"/>
    </source>
</evidence>
<gene>
    <name evidence="12" type="ORF">AALB_2970</name>
</gene>
<dbReference type="PANTHER" id="PTHR37323">
    <property type="entry name" value="GCN5-RELATED N-ACETYLTRANSFERASE"/>
    <property type="match status" value="1"/>
</dbReference>
<evidence type="ECO:0000313" key="13">
    <source>
        <dbReference type="Proteomes" id="UP000014461"/>
    </source>
</evidence>
<dbReference type="EC" id="2.3.2.30" evidence="7"/>
<dbReference type="GO" id="GO:0043810">
    <property type="term" value="F:ornithine-acyl [acyl carrier protein] N-acyltransferase activity"/>
    <property type="evidence" value="ECO:0007669"/>
    <property type="project" value="UniProtKB-EC"/>
</dbReference>
<protein>
    <recommendedName>
        <fullName evidence="8">L-ornithine N(alpha)-acyltransferase</fullName>
        <ecNumber evidence="7">2.3.2.30</ecNumber>
    </recommendedName>
</protein>